<protein>
    <submittedName>
        <fullName evidence="1">Sporulation protein</fullName>
    </submittedName>
</protein>
<keyword evidence="2" id="KW-1185">Reference proteome</keyword>
<dbReference type="RefSeq" id="WP_119864761.1">
    <property type="nucleotide sequence ID" value="NZ_CP016786.1"/>
</dbReference>
<evidence type="ECO:0000313" key="1">
    <source>
        <dbReference type="EMBL" id="ASW42624.1"/>
    </source>
</evidence>
<dbReference type="KEGG" id="cia:BEN51_03765"/>
<evidence type="ECO:0000313" key="2">
    <source>
        <dbReference type="Proteomes" id="UP000264883"/>
    </source>
</evidence>
<name>A0A343JAR6_9CLOT</name>
<dbReference type="Proteomes" id="UP000264883">
    <property type="component" value="Chromosome"/>
</dbReference>
<dbReference type="NCBIfam" id="TIGR02834">
    <property type="entry name" value="spo_ytxC"/>
    <property type="match status" value="1"/>
</dbReference>
<dbReference type="Pfam" id="PF08812">
    <property type="entry name" value="YtxC"/>
    <property type="match status" value="1"/>
</dbReference>
<organism evidence="1 2">
    <name type="scientific">Clostridium isatidis</name>
    <dbReference type="NCBI Taxonomy" id="182773"/>
    <lineage>
        <taxon>Bacteria</taxon>
        <taxon>Bacillati</taxon>
        <taxon>Bacillota</taxon>
        <taxon>Clostridia</taxon>
        <taxon>Eubacteriales</taxon>
        <taxon>Clostridiaceae</taxon>
        <taxon>Clostridium</taxon>
    </lineage>
</organism>
<dbReference type="OrthoDB" id="2986513at2"/>
<reference evidence="1 2" key="1">
    <citation type="submission" date="2016-08" db="EMBL/GenBank/DDBJ databases">
        <title>Complete Genome Sequence Of The Indigo Reducing Clostridium isatidis DSM15098.</title>
        <authorList>
            <person name="Little G.T."/>
            <person name="Minton N.P."/>
        </authorList>
    </citation>
    <scope>NUCLEOTIDE SEQUENCE [LARGE SCALE GENOMIC DNA]</scope>
    <source>
        <strain evidence="1 2">DSM 15098</strain>
    </source>
</reference>
<dbReference type="EMBL" id="CP016786">
    <property type="protein sequence ID" value="ASW42624.1"/>
    <property type="molecule type" value="Genomic_DNA"/>
</dbReference>
<gene>
    <name evidence="1" type="ORF">BEN51_03765</name>
</gene>
<sequence length="283" mass="33904">MLVQKLVYDTDINFISEIYELRIILKKKDINIGIVESVEQDNHIVKLLCDDDCYNEKIKDIIDLYMSNVLYKIVIKEYKNREMFDYITENYFFLKQDEIIEVEEKIMKILLLESFTETENYVYYMNKINNIIEKIKEFLEENSEININGFIRFRMKELKSNIERVIDKVIENYMVEKEYKEFVKLLKYFVDIQESKIEEIDIFINEGGKYIIKNKAGKDIFNEFMKEIADTEIDTEAKMEDIIISGLITNAPRKVKIYGKDNCMNKEFLETIINVFEDRVELG</sequence>
<dbReference type="InterPro" id="IPR014199">
    <property type="entry name" value="Spore_YtxC"/>
</dbReference>
<dbReference type="AlphaFoldDB" id="A0A343JAR6"/>
<accession>A0A343JAR6</accession>
<proteinExistence type="predicted"/>